<gene>
    <name evidence="1" type="ORF">LCGC14_1524350</name>
</gene>
<comment type="caution">
    <text evidence="1">The sequence shown here is derived from an EMBL/GenBank/DDBJ whole genome shotgun (WGS) entry which is preliminary data.</text>
</comment>
<name>A0A0F9IXQ6_9ZZZZ</name>
<protein>
    <submittedName>
        <fullName evidence="1">Uncharacterized protein</fullName>
    </submittedName>
</protein>
<proteinExistence type="predicted"/>
<dbReference type="EMBL" id="LAZR01011352">
    <property type="protein sequence ID" value="KKM62174.1"/>
    <property type="molecule type" value="Genomic_DNA"/>
</dbReference>
<accession>A0A0F9IXQ6</accession>
<reference evidence="1" key="1">
    <citation type="journal article" date="2015" name="Nature">
        <title>Complex archaea that bridge the gap between prokaryotes and eukaryotes.</title>
        <authorList>
            <person name="Spang A."/>
            <person name="Saw J.H."/>
            <person name="Jorgensen S.L."/>
            <person name="Zaremba-Niedzwiedzka K."/>
            <person name="Martijn J."/>
            <person name="Lind A.E."/>
            <person name="van Eijk R."/>
            <person name="Schleper C."/>
            <person name="Guy L."/>
            <person name="Ettema T.J."/>
        </authorList>
    </citation>
    <scope>NUCLEOTIDE SEQUENCE</scope>
</reference>
<evidence type="ECO:0000313" key="1">
    <source>
        <dbReference type="EMBL" id="KKM62174.1"/>
    </source>
</evidence>
<sequence length="153" mass="17567">MTMDLSGFVPKKTKLIIGTKTFVFTELSLADMAEFRARIREQRKKANEERRERIIKTAREIGDLDPMKLLEIVNTSISEEEFSEEAETIEGIGFLAYLSLRHLHPEISKDNALMIVTPSNIEKVTEALFPASLEDEVKKKPVNRRKPSHKLQQ</sequence>
<dbReference type="AlphaFoldDB" id="A0A0F9IXQ6"/>
<organism evidence="1">
    <name type="scientific">marine sediment metagenome</name>
    <dbReference type="NCBI Taxonomy" id="412755"/>
    <lineage>
        <taxon>unclassified sequences</taxon>
        <taxon>metagenomes</taxon>
        <taxon>ecological metagenomes</taxon>
    </lineage>
</organism>